<reference evidence="2 3" key="1">
    <citation type="journal article" date="2014" name="Genome Biol. Evol.">
        <title>The secreted proteins of Achlya hypogyna and Thraustotheca clavata identify the ancestral oomycete secretome and reveal gene acquisitions by horizontal gene transfer.</title>
        <authorList>
            <person name="Misner I."/>
            <person name="Blouin N."/>
            <person name="Leonard G."/>
            <person name="Richards T.A."/>
            <person name="Lane C.E."/>
        </authorList>
    </citation>
    <scope>NUCLEOTIDE SEQUENCE [LARGE SCALE GENOMIC DNA]</scope>
    <source>
        <strain evidence="2 3">ATCC 34112</strain>
    </source>
</reference>
<proteinExistence type="predicted"/>
<dbReference type="EMBL" id="JNBS01000360">
    <property type="protein sequence ID" value="OQS06291.1"/>
    <property type="molecule type" value="Genomic_DNA"/>
</dbReference>
<evidence type="ECO:0000256" key="1">
    <source>
        <dbReference type="SAM" id="Phobius"/>
    </source>
</evidence>
<dbReference type="AlphaFoldDB" id="A0A1W0A7Y7"/>
<evidence type="ECO:0000313" key="2">
    <source>
        <dbReference type="EMBL" id="OQS06291.1"/>
    </source>
</evidence>
<protein>
    <submittedName>
        <fullName evidence="2">Uncharacterized protein</fullName>
    </submittedName>
</protein>
<gene>
    <name evidence="2" type="ORF">THRCLA_01662</name>
</gene>
<feature type="transmembrane region" description="Helical" evidence="1">
    <location>
        <begin position="91"/>
        <end position="116"/>
    </location>
</feature>
<dbReference type="PANTHER" id="PTHR33979:SF2">
    <property type="entry name" value="PEPTIDASE M50B-LIKE-DOMAIN-CONTAINING PROTEIN"/>
    <property type="match status" value="1"/>
</dbReference>
<accession>A0A1W0A7Y7</accession>
<sequence length="288" mass="31894">LVIVIFTFLESHMSDRWYELTCCNDQQLQNIFLIIAYTIIIFKLWRFPLLHPFKILTVFLHEMGHASAVWLTCGKVTGMEVHPNEGGVTKYIGGIAFIVVPAGYLGSAVWGMALAIASPNKLAAEIASGVLIVLLLIFIFYAHNSYLRWLNFGFIVLLGGLLALTIATEYNGVRYITLFVGVMSCLFSIYDIWDDLIARRLNDSDASVFAAMTHTSSRCWGVIWGLFAIATMGCALYFNLIVTQHSYPDPSITKASELSSGTTAVVVLAGCTVVFSLVHTLITRRCMI</sequence>
<feature type="transmembrane region" description="Helical" evidence="1">
    <location>
        <begin position="149"/>
        <end position="167"/>
    </location>
</feature>
<feature type="non-terminal residue" evidence="2">
    <location>
        <position position="1"/>
    </location>
</feature>
<keyword evidence="1" id="KW-0472">Membrane</keyword>
<feature type="transmembrane region" description="Helical" evidence="1">
    <location>
        <begin position="27"/>
        <end position="45"/>
    </location>
</feature>
<name>A0A1W0A7Y7_9STRA</name>
<feature type="transmembrane region" description="Helical" evidence="1">
    <location>
        <begin position="222"/>
        <end position="242"/>
    </location>
</feature>
<organism evidence="2 3">
    <name type="scientific">Thraustotheca clavata</name>
    <dbReference type="NCBI Taxonomy" id="74557"/>
    <lineage>
        <taxon>Eukaryota</taxon>
        <taxon>Sar</taxon>
        <taxon>Stramenopiles</taxon>
        <taxon>Oomycota</taxon>
        <taxon>Saprolegniomycetes</taxon>
        <taxon>Saprolegniales</taxon>
        <taxon>Achlyaceae</taxon>
        <taxon>Thraustotheca</taxon>
    </lineage>
</organism>
<feature type="transmembrane region" description="Helical" evidence="1">
    <location>
        <begin position="122"/>
        <end position="142"/>
    </location>
</feature>
<feature type="transmembrane region" description="Helical" evidence="1">
    <location>
        <begin position="262"/>
        <end position="282"/>
    </location>
</feature>
<keyword evidence="1" id="KW-1133">Transmembrane helix</keyword>
<dbReference type="Pfam" id="PF13398">
    <property type="entry name" value="Peptidase_M50B"/>
    <property type="match status" value="1"/>
</dbReference>
<dbReference type="STRING" id="74557.A0A1W0A7Y7"/>
<keyword evidence="3" id="KW-1185">Reference proteome</keyword>
<dbReference type="OrthoDB" id="40823at2759"/>
<dbReference type="PANTHER" id="PTHR33979">
    <property type="entry name" value="OS02G0221600 PROTEIN"/>
    <property type="match status" value="1"/>
</dbReference>
<keyword evidence="1" id="KW-0812">Transmembrane</keyword>
<dbReference type="InterPro" id="IPR049500">
    <property type="entry name" value="Peptidase_M50B-like"/>
</dbReference>
<comment type="caution">
    <text evidence="2">The sequence shown here is derived from an EMBL/GenBank/DDBJ whole genome shotgun (WGS) entry which is preliminary data.</text>
</comment>
<evidence type="ECO:0000313" key="3">
    <source>
        <dbReference type="Proteomes" id="UP000243217"/>
    </source>
</evidence>
<feature type="transmembrane region" description="Helical" evidence="1">
    <location>
        <begin position="173"/>
        <end position="193"/>
    </location>
</feature>
<dbReference type="Proteomes" id="UP000243217">
    <property type="component" value="Unassembled WGS sequence"/>
</dbReference>